<evidence type="ECO:0000313" key="2">
    <source>
        <dbReference type="EMBL" id="OAA52993.1"/>
    </source>
</evidence>
<keyword evidence="3" id="KW-1185">Reference proteome</keyword>
<dbReference type="EMBL" id="AZHB01000042">
    <property type="protein sequence ID" value="OAA52993.1"/>
    <property type="molecule type" value="Genomic_DNA"/>
</dbReference>
<dbReference type="GeneID" id="30025453"/>
<dbReference type="InterPro" id="IPR011009">
    <property type="entry name" value="Kinase-like_dom_sf"/>
</dbReference>
<dbReference type="Gene3D" id="1.10.510.10">
    <property type="entry name" value="Transferase(Phosphotransferase) domain 1"/>
    <property type="match status" value="1"/>
</dbReference>
<feature type="domain" description="Protein kinase" evidence="1">
    <location>
        <begin position="1"/>
        <end position="247"/>
    </location>
</feature>
<protein>
    <submittedName>
        <fullName evidence="2">Protein kinase-like domain protein</fullName>
    </submittedName>
</protein>
<dbReference type="RefSeq" id="XP_018700078.1">
    <property type="nucleotide sequence ID" value="XM_018852764.1"/>
</dbReference>
<keyword evidence="2" id="KW-0418">Kinase</keyword>
<evidence type="ECO:0000313" key="3">
    <source>
        <dbReference type="Proteomes" id="UP000076744"/>
    </source>
</evidence>
<gene>
    <name evidence="2" type="ORF">ISF_09161</name>
</gene>
<dbReference type="SUPFAM" id="SSF56112">
    <property type="entry name" value="Protein kinase-like (PK-like)"/>
    <property type="match status" value="1"/>
</dbReference>
<accession>A0A167LEK7</accession>
<dbReference type="Proteomes" id="UP000076744">
    <property type="component" value="Unassembled WGS sequence"/>
</dbReference>
<proteinExistence type="predicted"/>
<sequence length="247" mass="27787">MSKYMTKHCRSPIVSTLRDSCIIPHHLGETPGAHPKTKNFEQLFFQALVYPATGTCMRHCADEMENYSGNPDIPFTLSRWQTYGSQVVEGLCALHRIGVVHGDVHLGNVTVAPPSDNHLTCLLARLPLEREIRTITKHLPPPWMPRRSTEPEDIGFTPSSLRLIDFGFSFLPKPNTFYKADKFPKGTPPPPELLAGQRMADQPFKMDSWFLYHVMYAILTDGPHFVPRGGNDEGLLNEYSLAIEALC</sequence>
<dbReference type="GO" id="GO:0005524">
    <property type="term" value="F:ATP binding"/>
    <property type="evidence" value="ECO:0007669"/>
    <property type="project" value="InterPro"/>
</dbReference>
<dbReference type="PROSITE" id="PS50011">
    <property type="entry name" value="PROTEIN_KINASE_DOM"/>
    <property type="match status" value="1"/>
</dbReference>
<dbReference type="InterPro" id="IPR000719">
    <property type="entry name" value="Prot_kinase_dom"/>
</dbReference>
<name>A0A167LEK7_CORFA</name>
<dbReference type="OrthoDB" id="4868928at2759"/>
<organism evidence="2 3">
    <name type="scientific">Cordyceps fumosorosea (strain ARSEF 2679)</name>
    <name type="common">Isaria fumosorosea</name>
    <dbReference type="NCBI Taxonomy" id="1081104"/>
    <lineage>
        <taxon>Eukaryota</taxon>
        <taxon>Fungi</taxon>
        <taxon>Dikarya</taxon>
        <taxon>Ascomycota</taxon>
        <taxon>Pezizomycotina</taxon>
        <taxon>Sordariomycetes</taxon>
        <taxon>Hypocreomycetidae</taxon>
        <taxon>Hypocreales</taxon>
        <taxon>Cordycipitaceae</taxon>
        <taxon>Cordyceps</taxon>
    </lineage>
</organism>
<dbReference type="GO" id="GO:0004672">
    <property type="term" value="F:protein kinase activity"/>
    <property type="evidence" value="ECO:0007669"/>
    <property type="project" value="InterPro"/>
</dbReference>
<evidence type="ECO:0000259" key="1">
    <source>
        <dbReference type="PROSITE" id="PS50011"/>
    </source>
</evidence>
<dbReference type="STRING" id="1081104.A0A167LEK7"/>
<comment type="caution">
    <text evidence="2">The sequence shown here is derived from an EMBL/GenBank/DDBJ whole genome shotgun (WGS) entry which is preliminary data.</text>
</comment>
<reference evidence="2 3" key="1">
    <citation type="journal article" date="2016" name="Genome Biol. Evol.">
        <title>Divergent and convergent evolution of fungal pathogenicity.</title>
        <authorList>
            <person name="Shang Y."/>
            <person name="Xiao G."/>
            <person name="Zheng P."/>
            <person name="Cen K."/>
            <person name="Zhan S."/>
            <person name="Wang C."/>
        </authorList>
    </citation>
    <scope>NUCLEOTIDE SEQUENCE [LARGE SCALE GENOMIC DNA]</scope>
    <source>
        <strain evidence="2 3">ARSEF 2679</strain>
    </source>
</reference>
<keyword evidence="2" id="KW-0808">Transferase</keyword>
<dbReference type="AlphaFoldDB" id="A0A167LEK7"/>